<dbReference type="Gene3D" id="1.10.357.10">
    <property type="entry name" value="Tetracycline Repressor, domain 2"/>
    <property type="match status" value="1"/>
</dbReference>
<dbReference type="PATRIC" id="fig|931089.4.peg.2473"/>
<dbReference type="OrthoDB" id="9795011at2"/>
<dbReference type="EMBL" id="CP009220">
    <property type="protein sequence ID" value="ALC06799.1"/>
    <property type="molecule type" value="Genomic_DNA"/>
</dbReference>
<dbReference type="KEGG" id="cdx:CDES_12245"/>
<dbReference type="SUPFAM" id="SSF48498">
    <property type="entry name" value="Tetracyclin repressor-like, C-terminal domain"/>
    <property type="match status" value="1"/>
</dbReference>
<sequence length="162" mass="18127">MSFRRIATEADVGVATVHRHFPELIDLLNEVIPLVLKDLEKMLEDNAPLWDEDPERAWHDIVHAFAGMEAVLLKDSLFSTLTEQRGAVTVRKYLMRNLQPLLQGLLNKAHKHGFVSAEVSPMRFHLGLATVSRPLSDAVLDIDPGLPTWAVENFLAGLRSNA</sequence>
<reference evidence="1 2" key="1">
    <citation type="submission" date="2014-08" db="EMBL/GenBank/DDBJ databases">
        <title>Complete genome sequence of Corynebacterium deserti GIMN1.010 (=DSM 45689), isolated from desert sand in western China.</title>
        <authorList>
            <person name="Ruckert C."/>
            <person name="Albersmeier A."/>
            <person name="Kalinowski J."/>
        </authorList>
    </citation>
    <scope>NUCLEOTIDE SEQUENCE [LARGE SCALE GENOMIC DNA]</scope>
    <source>
        <strain evidence="1 2">GIMN1.010</strain>
    </source>
</reference>
<dbReference type="RefSeq" id="WP_156322918.1">
    <property type="nucleotide sequence ID" value="NZ_CP009220.1"/>
</dbReference>
<gene>
    <name evidence="1" type="ORF">CDES_12245</name>
</gene>
<evidence type="ECO:0008006" key="3">
    <source>
        <dbReference type="Google" id="ProtNLM"/>
    </source>
</evidence>
<dbReference type="STRING" id="931089.CDES_12245"/>
<dbReference type="InterPro" id="IPR036271">
    <property type="entry name" value="Tet_transcr_reg_TetR-rel_C_sf"/>
</dbReference>
<protein>
    <recommendedName>
        <fullName evidence="3">HTH tetR-type domain-containing protein</fullName>
    </recommendedName>
</protein>
<evidence type="ECO:0000313" key="1">
    <source>
        <dbReference type="EMBL" id="ALC06799.1"/>
    </source>
</evidence>
<proteinExistence type="predicted"/>
<name>A0A0M3QA34_9CORY</name>
<dbReference type="Proteomes" id="UP000068067">
    <property type="component" value="Chromosome"/>
</dbReference>
<dbReference type="InterPro" id="IPR009057">
    <property type="entry name" value="Homeodomain-like_sf"/>
</dbReference>
<organism evidence="1 2">
    <name type="scientific">Corynebacterium deserti GIMN1.010</name>
    <dbReference type="NCBI Taxonomy" id="931089"/>
    <lineage>
        <taxon>Bacteria</taxon>
        <taxon>Bacillati</taxon>
        <taxon>Actinomycetota</taxon>
        <taxon>Actinomycetes</taxon>
        <taxon>Mycobacteriales</taxon>
        <taxon>Corynebacteriaceae</taxon>
        <taxon>Corynebacterium</taxon>
    </lineage>
</organism>
<accession>A0A0M3QA34</accession>
<dbReference type="AlphaFoldDB" id="A0A0M3QA34"/>
<dbReference type="SUPFAM" id="SSF46689">
    <property type="entry name" value="Homeodomain-like"/>
    <property type="match status" value="1"/>
</dbReference>
<evidence type="ECO:0000313" key="2">
    <source>
        <dbReference type="Proteomes" id="UP000068067"/>
    </source>
</evidence>
<keyword evidence="2" id="KW-1185">Reference proteome</keyword>